<feature type="compositionally biased region" description="Basic and acidic residues" evidence="1">
    <location>
        <begin position="26"/>
        <end position="35"/>
    </location>
</feature>
<organism evidence="2 3">
    <name type="scientific">Penicillium camemberti (strain FM 013)</name>
    <dbReference type="NCBI Taxonomy" id="1429867"/>
    <lineage>
        <taxon>Eukaryota</taxon>
        <taxon>Fungi</taxon>
        <taxon>Dikarya</taxon>
        <taxon>Ascomycota</taxon>
        <taxon>Pezizomycotina</taxon>
        <taxon>Eurotiomycetes</taxon>
        <taxon>Eurotiomycetidae</taxon>
        <taxon>Eurotiales</taxon>
        <taxon>Aspergillaceae</taxon>
        <taxon>Penicillium</taxon>
    </lineage>
</organism>
<protein>
    <submittedName>
        <fullName evidence="2">Str. FM013</fullName>
    </submittedName>
</protein>
<reference evidence="2 3" key="1">
    <citation type="journal article" date="2014" name="Nat. Commun.">
        <title>Multiple recent horizontal transfers of a large genomic region in cheese making fungi.</title>
        <authorList>
            <person name="Cheeseman K."/>
            <person name="Ropars J."/>
            <person name="Renault P."/>
            <person name="Dupont J."/>
            <person name="Gouzy J."/>
            <person name="Branca A."/>
            <person name="Abraham A.L."/>
            <person name="Ceppi M."/>
            <person name="Conseiller E."/>
            <person name="Debuchy R."/>
            <person name="Malagnac F."/>
            <person name="Goarin A."/>
            <person name="Silar P."/>
            <person name="Lacoste S."/>
            <person name="Sallet E."/>
            <person name="Bensimon A."/>
            <person name="Giraud T."/>
            <person name="Brygoo Y."/>
        </authorList>
    </citation>
    <scope>NUCLEOTIDE SEQUENCE [LARGE SCALE GENOMIC DNA]</scope>
    <source>
        <strain evidence="3">FM 013</strain>
    </source>
</reference>
<evidence type="ECO:0000313" key="3">
    <source>
        <dbReference type="Proteomes" id="UP000053732"/>
    </source>
</evidence>
<sequence length="169" mass="18036">MAMTTALTTGNRRRVQSMSSLLGRSKQGEKGRPDIVSRVKTVQIVLDSAGAAQLVRSRAPRGQSSNGNGNQATAGIDETLTQANTIGPPITSYATRALLPVQSQPLGPLSNCASESHPSSLHRPFHGAKSSKSSTSSIDPPAQYHQDPDARLKLRMYLASTQKFGELRL</sequence>
<name>A0A0G4PVG9_PENC3</name>
<gene>
    <name evidence="2" type="ORF">PCAMFM013_S052g000047</name>
</gene>
<dbReference type="EMBL" id="HG793185">
    <property type="protein sequence ID" value="CRL30490.1"/>
    <property type="molecule type" value="Genomic_DNA"/>
</dbReference>
<keyword evidence="3" id="KW-1185">Reference proteome</keyword>
<evidence type="ECO:0000313" key="2">
    <source>
        <dbReference type="EMBL" id="CRL30490.1"/>
    </source>
</evidence>
<dbReference type="Proteomes" id="UP000053732">
    <property type="component" value="Unassembled WGS sequence"/>
</dbReference>
<feature type="region of interest" description="Disordered" evidence="1">
    <location>
        <begin position="55"/>
        <end position="87"/>
    </location>
</feature>
<accession>A0A0G4PVG9</accession>
<evidence type="ECO:0000256" key="1">
    <source>
        <dbReference type="SAM" id="MobiDB-lite"/>
    </source>
</evidence>
<feature type="compositionally biased region" description="Polar residues" evidence="1">
    <location>
        <begin position="62"/>
        <end position="85"/>
    </location>
</feature>
<dbReference type="AlphaFoldDB" id="A0A0G4PVG9"/>
<feature type="compositionally biased region" description="Polar residues" evidence="1">
    <location>
        <begin position="1"/>
        <end position="22"/>
    </location>
</feature>
<feature type="region of interest" description="Disordered" evidence="1">
    <location>
        <begin position="109"/>
        <end position="149"/>
    </location>
</feature>
<proteinExistence type="predicted"/>
<feature type="compositionally biased region" description="Polar residues" evidence="1">
    <location>
        <begin position="109"/>
        <end position="119"/>
    </location>
</feature>
<feature type="region of interest" description="Disordered" evidence="1">
    <location>
        <begin position="1"/>
        <end position="35"/>
    </location>
</feature>